<dbReference type="Pfam" id="PF01592">
    <property type="entry name" value="NifU_N"/>
    <property type="match status" value="1"/>
</dbReference>
<organism evidence="2 3">
    <name type="scientific">candidate division WWE3 bacterium</name>
    <dbReference type="NCBI Taxonomy" id="2053526"/>
    <lineage>
        <taxon>Bacteria</taxon>
        <taxon>Katanobacteria</taxon>
    </lineage>
</organism>
<feature type="domain" description="NIF system FeS cluster assembly NifU N-terminal" evidence="1">
    <location>
        <begin position="6"/>
        <end position="124"/>
    </location>
</feature>
<dbReference type="GO" id="GO:0051536">
    <property type="term" value="F:iron-sulfur cluster binding"/>
    <property type="evidence" value="ECO:0007669"/>
    <property type="project" value="InterPro"/>
</dbReference>
<evidence type="ECO:0000313" key="2">
    <source>
        <dbReference type="EMBL" id="RJR27107.1"/>
    </source>
</evidence>
<sequence>MDNEIYKEELMDVYRNPLNKGKLDNPSVSILERNPMCGDEINLQLSIKDGVVSDVKFDGSACAISIISSSLVTEDILGKKVNEIRDYDRQKLLDLVGLNLSTSRVKCATLVLTALQKAIKQYDSGKK</sequence>
<dbReference type="AlphaFoldDB" id="A0A3A4ZJS6"/>
<comment type="caution">
    <text evidence="2">The sequence shown here is derived from an EMBL/GenBank/DDBJ whole genome shotgun (WGS) entry which is preliminary data.</text>
</comment>
<evidence type="ECO:0000259" key="1">
    <source>
        <dbReference type="Pfam" id="PF01592"/>
    </source>
</evidence>
<accession>A0A3A4ZJS6</accession>
<reference evidence="2 3" key="1">
    <citation type="journal article" date="2017" name="ISME J.">
        <title>Energy and carbon metabolisms in a deep terrestrial subsurface fluid microbial community.</title>
        <authorList>
            <person name="Momper L."/>
            <person name="Jungbluth S.P."/>
            <person name="Lee M.D."/>
            <person name="Amend J.P."/>
        </authorList>
    </citation>
    <scope>NUCLEOTIDE SEQUENCE [LARGE SCALE GENOMIC DNA]</scope>
    <source>
        <strain evidence="2">SURF_46</strain>
    </source>
</reference>
<dbReference type="CDD" id="cd06664">
    <property type="entry name" value="IscU_like"/>
    <property type="match status" value="1"/>
</dbReference>
<dbReference type="Proteomes" id="UP000265540">
    <property type="component" value="Unassembled WGS sequence"/>
</dbReference>
<gene>
    <name evidence="2" type="ORF">C4561_02990</name>
</gene>
<proteinExistence type="predicted"/>
<name>A0A3A4ZJS6_UNCKA</name>
<dbReference type="PANTHER" id="PTHR10093">
    <property type="entry name" value="IRON-SULFUR CLUSTER ASSEMBLY ENZYME NIFU HOMOLOG"/>
    <property type="match status" value="1"/>
</dbReference>
<dbReference type="EMBL" id="QZJF01000016">
    <property type="protein sequence ID" value="RJR27107.1"/>
    <property type="molecule type" value="Genomic_DNA"/>
</dbReference>
<dbReference type="InterPro" id="IPR002871">
    <property type="entry name" value="NIF_FeS_clus_asmbl_NifU_N"/>
</dbReference>
<evidence type="ECO:0000313" key="3">
    <source>
        <dbReference type="Proteomes" id="UP000265540"/>
    </source>
</evidence>
<dbReference type="GO" id="GO:0016226">
    <property type="term" value="P:iron-sulfur cluster assembly"/>
    <property type="evidence" value="ECO:0007669"/>
    <property type="project" value="InterPro"/>
</dbReference>
<dbReference type="Gene3D" id="3.90.1010.10">
    <property type="match status" value="1"/>
</dbReference>
<dbReference type="SUPFAM" id="SSF82649">
    <property type="entry name" value="SufE/NifU"/>
    <property type="match status" value="1"/>
</dbReference>
<dbReference type="GO" id="GO:0005506">
    <property type="term" value="F:iron ion binding"/>
    <property type="evidence" value="ECO:0007669"/>
    <property type="project" value="InterPro"/>
</dbReference>
<protein>
    <submittedName>
        <fullName evidence="2">Iron-sulfur cluster assembly scaffold protein</fullName>
    </submittedName>
</protein>